<dbReference type="GO" id="GO:0000701">
    <property type="term" value="F:purine-specific mismatch base pair DNA N-glycosylase activity"/>
    <property type="evidence" value="ECO:0007669"/>
    <property type="project" value="UniProtKB-EC"/>
</dbReference>
<dbReference type="InterPro" id="IPR015797">
    <property type="entry name" value="NUDIX_hydrolase-like_dom_sf"/>
</dbReference>
<evidence type="ECO:0000313" key="17">
    <source>
        <dbReference type="Proteomes" id="UP000244016"/>
    </source>
</evidence>
<dbReference type="GO" id="GO:0034039">
    <property type="term" value="F:8-oxo-7,8-dihydroguanine DNA N-glycosylase activity"/>
    <property type="evidence" value="ECO:0007669"/>
    <property type="project" value="TreeGrafter"/>
</dbReference>
<dbReference type="EC" id="3.2.2.31" evidence="4"/>
<dbReference type="InterPro" id="IPR029119">
    <property type="entry name" value="MutY_C"/>
</dbReference>
<dbReference type="Proteomes" id="UP000244016">
    <property type="component" value="Unassembled WGS sequence"/>
</dbReference>
<dbReference type="GO" id="GO:0035485">
    <property type="term" value="F:adenine/guanine mispair binding"/>
    <property type="evidence" value="ECO:0007669"/>
    <property type="project" value="TreeGrafter"/>
</dbReference>
<keyword evidence="10" id="KW-0408">Iron</keyword>
<dbReference type="Pfam" id="PF00730">
    <property type="entry name" value="HhH-GPD"/>
    <property type="match status" value="1"/>
</dbReference>
<evidence type="ECO:0000313" key="16">
    <source>
        <dbReference type="EMBL" id="PTQ50890.1"/>
    </source>
</evidence>
<keyword evidence="9" id="KW-0378">Hydrolase</keyword>
<evidence type="ECO:0000259" key="15">
    <source>
        <dbReference type="SMART" id="SM00478"/>
    </source>
</evidence>
<dbReference type="InterPro" id="IPR003651">
    <property type="entry name" value="Endonuclease3_FeS-loop_motif"/>
</dbReference>
<evidence type="ECO:0000256" key="2">
    <source>
        <dbReference type="ARBA" id="ARBA00001966"/>
    </source>
</evidence>
<evidence type="ECO:0000256" key="14">
    <source>
        <dbReference type="SAM" id="MobiDB-lite"/>
    </source>
</evidence>
<dbReference type="AlphaFoldDB" id="A0A2T5G3X4"/>
<dbReference type="GO" id="GO:0051539">
    <property type="term" value="F:4 iron, 4 sulfur cluster binding"/>
    <property type="evidence" value="ECO:0007669"/>
    <property type="project" value="UniProtKB-KW"/>
</dbReference>
<keyword evidence="11" id="KW-0411">Iron-sulfur</keyword>
<comment type="catalytic activity">
    <reaction evidence="1">
        <text>Hydrolyzes free adenine bases from 7,8-dihydro-8-oxoguanine:adenine mismatched double-stranded DNA, leaving an apurinic site.</text>
        <dbReference type="EC" id="3.2.2.31"/>
    </reaction>
</comment>
<dbReference type="Gene3D" id="3.90.79.10">
    <property type="entry name" value="Nucleoside Triphosphate Pyrophosphohydrolase"/>
    <property type="match status" value="1"/>
</dbReference>
<evidence type="ECO:0000256" key="1">
    <source>
        <dbReference type="ARBA" id="ARBA00000843"/>
    </source>
</evidence>
<evidence type="ECO:0000256" key="6">
    <source>
        <dbReference type="ARBA" id="ARBA00022485"/>
    </source>
</evidence>
<dbReference type="PANTHER" id="PTHR42944">
    <property type="entry name" value="ADENINE DNA GLYCOSYLASE"/>
    <property type="match status" value="1"/>
</dbReference>
<sequence>MKKTKHRHSDVQSAARGSGNDVREGDKTPSWPETLLAWYGAHRRPLPWRTPGSAPLSEEADVYRTVVSEFLLMRTRVRAAEGYFRRFLERFPNWDELARAPEEEVLRFWQGIGFYRRATYLHSLARTVVERHGGKFPRDPRSWNELPGIGPYLSGLLAAKLLGLPEPAVDGNAQRVVARLFAWEGPKDDPGFVRRVRDLLRTYIPPELPGTFNEALMELGETVCTPRSPRCPECPLQDECAARRSGEPTRYPRPASPRPRPLEERDVYLCRTEAGILLVRRDTGLLARLWHFPHLSSASAEAGSCCADFAFIGTVEHAFTHRLWILRLRVPPASSATCGRAREDLVRLLAEDGWETRWFLPEELVRVPMPRVFRKVEERFAPFW</sequence>
<keyword evidence="7" id="KW-0479">Metal-binding</keyword>
<dbReference type="PANTHER" id="PTHR42944:SF1">
    <property type="entry name" value="ADENINE DNA GLYCOSYLASE"/>
    <property type="match status" value="1"/>
</dbReference>
<dbReference type="InterPro" id="IPR023170">
    <property type="entry name" value="HhH_base_excis_C"/>
</dbReference>
<evidence type="ECO:0000256" key="10">
    <source>
        <dbReference type="ARBA" id="ARBA00023004"/>
    </source>
</evidence>
<accession>A0A2T5G3X4</accession>
<feature type="domain" description="HhH-GPD" evidence="15">
    <location>
        <begin position="71"/>
        <end position="222"/>
    </location>
</feature>
<dbReference type="PROSITE" id="PS00764">
    <property type="entry name" value="ENDONUCLEASE_III_1"/>
    <property type="match status" value="1"/>
</dbReference>
<evidence type="ECO:0000256" key="12">
    <source>
        <dbReference type="ARBA" id="ARBA00023204"/>
    </source>
</evidence>
<keyword evidence="8" id="KW-0227">DNA damage</keyword>
<dbReference type="SMART" id="SM00525">
    <property type="entry name" value="FES"/>
    <property type="match status" value="1"/>
</dbReference>
<comment type="cofactor">
    <cofactor evidence="2">
        <name>[4Fe-4S] cluster</name>
        <dbReference type="ChEBI" id="CHEBI:49883"/>
    </cofactor>
</comment>
<name>A0A2T5G3X4_9BACL</name>
<keyword evidence="13" id="KW-0326">Glycosidase</keyword>
<evidence type="ECO:0000256" key="11">
    <source>
        <dbReference type="ARBA" id="ARBA00023014"/>
    </source>
</evidence>
<evidence type="ECO:0000256" key="5">
    <source>
        <dbReference type="ARBA" id="ARBA00022023"/>
    </source>
</evidence>
<dbReference type="InterPro" id="IPR003265">
    <property type="entry name" value="HhH-GPD_domain"/>
</dbReference>
<evidence type="ECO:0000256" key="3">
    <source>
        <dbReference type="ARBA" id="ARBA00008343"/>
    </source>
</evidence>
<dbReference type="InterPro" id="IPR011257">
    <property type="entry name" value="DNA_glycosylase"/>
</dbReference>
<dbReference type="GO" id="GO:0046872">
    <property type="term" value="F:metal ion binding"/>
    <property type="evidence" value="ECO:0007669"/>
    <property type="project" value="UniProtKB-KW"/>
</dbReference>
<dbReference type="GO" id="GO:0006298">
    <property type="term" value="P:mismatch repair"/>
    <property type="evidence" value="ECO:0007669"/>
    <property type="project" value="TreeGrafter"/>
</dbReference>
<dbReference type="Gene3D" id="1.10.340.30">
    <property type="entry name" value="Hypothetical protein, domain 2"/>
    <property type="match status" value="1"/>
</dbReference>
<dbReference type="EMBL" id="PEBW01000009">
    <property type="protein sequence ID" value="PTQ50890.1"/>
    <property type="molecule type" value="Genomic_DNA"/>
</dbReference>
<evidence type="ECO:0000256" key="7">
    <source>
        <dbReference type="ARBA" id="ARBA00022723"/>
    </source>
</evidence>
<evidence type="ECO:0000256" key="8">
    <source>
        <dbReference type="ARBA" id="ARBA00022763"/>
    </source>
</evidence>
<dbReference type="CDD" id="cd00056">
    <property type="entry name" value="ENDO3c"/>
    <property type="match status" value="1"/>
</dbReference>
<protein>
    <recommendedName>
        <fullName evidence="5">Adenine DNA glycosylase</fullName>
        <ecNumber evidence="4">3.2.2.31</ecNumber>
    </recommendedName>
</protein>
<proteinExistence type="inferred from homology"/>
<dbReference type="InterPro" id="IPR004035">
    <property type="entry name" value="Endouclease-III_FeS-bd_BS"/>
</dbReference>
<comment type="similarity">
    <text evidence="3">Belongs to the Nth/MutY family.</text>
</comment>
<dbReference type="InterPro" id="IPR044298">
    <property type="entry name" value="MIG/MutY"/>
</dbReference>
<dbReference type="SUPFAM" id="SSF55811">
    <property type="entry name" value="Nudix"/>
    <property type="match status" value="1"/>
</dbReference>
<keyword evidence="12" id="KW-0234">DNA repair</keyword>
<organism evidence="16 17">
    <name type="scientific">Brockia lithotrophica</name>
    <dbReference type="NCBI Taxonomy" id="933949"/>
    <lineage>
        <taxon>Bacteria</taxon>
        <taxon>Bacillati</taxon>
        <taxon>Bacillota</taxon>
        <taxon>Bacilli</taxon>
        <taxon>Bacillales</taxon>
        <taxon>Bacillales Family X. Incertae Sedis</taxon>
        <taxon>Brockia</taxon>
    </lineage>
</organism>
<dbReference type="SUPFAM" id="SSF48150">
    <property type="entry name" value="DNA-glycosylase"/>
    <property type="match status" value="1"/>
</dbReference>
<dbReference type="SMART" id="SM00478">
    <property type="entry name" value="ENDO3c"/>
    <property type="match status" value="1"/>
</dbReference>
<dbReference type="Gene3D" id="1.10.1670.10">
    <property type="entry name" value="Helix-hairpin-Helix base-excision DNA repair enzymes (C-terminal)"/>
    <property type="match status" value="1"/>
</dbReference>
<reference evidence="16 17" key="1">
    <citation type="submission" date="2017-08" db="EMBL/GenBank/DDBJ databases">
        <title>Burning lignite coal seam in the remote Altai Mountains harbors a hydrogen-driven thermophilic microbial community.</title>
        <authorList>
            <person name="Kadnikov V.V."/>
            <person name="Mardanov A.V."/>
            <person name="Ivasenko D."/>
            <person name="Beletsky A.V."/>
            <person name="Karnachuk O.V."/>
            <person name="Ravin N.V."/>
        </authorList>
    </citation>
    <scope>NUCLEOTIDE SEQUENCE [LARGE SCALE GENOMIC DNA]</scope>
    <source>
        <strain evidence="16">AL31</strain>
    </source>
</reference>
<dbReference type="GO" id="GO:0006284">
    <property type="term" value="P:base-excision repair"/>
    <property type="evidence" value="ECO:0007669"/>
    <property type="project" value="InterPro"/>
</dbReference>
<keyword evidence="6" id="KW-0004">4Fe-4S</keyword>
<evidence type="ECO:0000256" key="13">
    <source>
        <dbReference type="ARBA" id="ARBA00023295"/>
    </source>
</evidence>
<feature type="region of interest" description="Disordered" evidence="14">
    <location>
        <begin position="1"/>
        <end position="29"/>
    </location>
</feature>
<evidence type="ECO:0000256" key="4">
    <source>
        <dbReference type="ARBA" id="ARBA00012045"/>
    </source>
</evidence>
<evidence type="ECO:0000256" key="9">
    <source>
        <dbReference type="ARBA" id="ARBA00022801"/>
    </source>
</evidence>
<gene>
    <name evidence="16" type="ORF">BLITH_1429</name>
</gene>
<dbReference type="GO" id="GO:0032357">
    <property type="term" value="F:oxidized purine DNA binding"/>
    <property type="evidence" value="ECO:0007669"/>
    <property type="project" value="TreeGrafter"/>
</dbReference>
<dbReference type="Pfam" id="PF14815">
    <property type="entry name" value="NUDIX_4"/>
    <property type="match status" value="1"/>
</dbReference>
<comment type="caution">
    <text evidence="16">The sequence shown here is derived from an EMBL/GenBank/DDBJ whole genome shotgun (WGS) entry which is preliminary data.</text>
</comment>
<dbReference type="Pfam" id="PF10576">
    <property type="entry name" value="EndIII_4Fe-2S"/>
    <property type="match status" value="1"/>
</dbReference>